<organism evidence="1 2">
    <name type="scientific">Gekko japonicus</name>
    <name type="common">Schlegel's Japanese gecko</name>
    <dbReference type="NCBI Taxonomy" id="146911"/>
    <lineage>
        <taxon>Eukaryota</taxon>
        <taxon>Metazoa</taxon>
        <taxon>Chordata</taxon>
        <taxon>Craniata</taxon>
        <taxon>Vertebrata</taxon>
        <taxon>Euteleostomi</taxon>
        <taxon>Lepidosauria</taxon>
        <taxon>Squamata</taxon>
        <taxon>Bifurcata</taxon>
        <taxon>Gekkota</taxon>
        <taxon>Gekkonidae</taxon>
        <taxon>Gekkoninae</taxon>
        <taxon>Gekko</taxon>
    </lineage>
</organism>
<dbReference type="PANTHER" id="PTHR28494:SF1">
    <property type="entry name" value="RAB7A-INTERACTING MON1-CCZ1 COMPLEX SUBUNIT 1"/>
    <property type="match status" value="1"/>
</dbReference>
<protein>
    <submittedName>
        <fullName evidence="2">UPF0600 protein C5orf51 homolog</fullName>
    </submittedName>
</protein>
<proteinExistence type="predicted"/>
<reference evidence="2" key="1">
    <citation type="submission" date="2025-08" db="UniProtKB">
        <authorList>
            <consortium name="RefSeq"/>
        </authorList>
    </citation>
    <scope>IDENTIFICATION</scope>
</reference>
<dbReference type="GeneID" id="107121550"/>
<accession>A0ABM1L1X2</accession>
<dbReference type="Pfam" id="PF17716">
    <property type="entry name" value="RIMC1"/>
    <property type="match status" value="1"/>
</dbReference>
<keyword evidence="1" id="KW-1185">Reference proteome</keyword>
<gene>
    <name evidence="2" type="primary">LOC107121550</name>
</gene>
<dbReference type="Proteomes" id="UP000694871">
    <property type="component" value="Unplaced"/>
</dbReference>
<dbReference type="InterPro" id="IPR037657">
    <property type="entry name" value="RIMC1"/>
</dbReference>
<evidence type="ECO:0000313" key="1">
    <source>
        <dbReference type="Proteomes" id="UP000694871"/>
    </source>
</evidence>
<dbReference type="PANTHER" id="PTHR28494">
    <property type="entry name" value="UPF0600 PROTEIN C5ORF51"/>
    <property type="match status" value="1"/>
</dbReference>
<name>A0ABM1L1X2_GEKJA</name>
<sequence>MAGAGVLQQRLVGLEERVRHLRNEGDPDDPFLTQASATLENLKQLSEDGGEDSTFSNLVQLYAQAVLDITYFEENQLVDEDFLEGSSLQKVEQLIHVLSEPETLIKESGENEPLAVLGVELLECLYWRRGALLYMFCHTVKGRKEWLMDKMETFKKFLREGANYLVKMLGFRCSVNPNEEFAYQDADTGRLLHEGIFSDTHLLAMMYSGEMCYWGLSYFGKGKPQLQSTDSGSDSEQHCSAHAEALDFRDTGEKMLQKYVAVCEGPLRAHEWNTTNARLILDYFKQLST</sequence>
<dbReference type="RefSeq" id="XP_015279959.1">
    <property type="nucleotide sequence ID" value="XM_015424473.1"/>
</dbReference>
<evidence type="ECO:0000313" key="2">
    <source>
        <dbReference type="RefSeq" id="XP_015279959.1"/>
    </source>
</evidence>